<comment type="caution">
    <text evidence="3">The sequence shown here is derived from an EMBL/GenBank/DDBJ whole genome shotgun (WGS) entry which is preliminary data.</text>
</comment>
<dbReference type="SUPFAM" id="SSF50370">
    <property type="entry name" value="Ricin B-like lectins"/>
    <property type="match status" value="2"/>
</dbReference>
<keyword evidence="1" id="KW-0812">Transmembrane</keyword>
<name>A0A9W4WVY7_9GLOM</name>
<evidence type="ECO:0000256" key="1">
    <source>
        <dbReference type="SAM" id="Phobius"/>
    </source>
</evidence>
<proteinExistence type="predicted"/>
<feature type="transmembrane region" description="Helical" evidence="1">
    <location>
        <begin position="767"/>
        <end position="786"/>
    </location>
</feature>
<dbReference type="Proteomes" id="UP001153678">
    <property type="component" value="Unassembled WGS sequence"/>
</dbReference>
<dbReference type="AlphaFoldDB" id="A0A9W4WVY7"/>
<sequence>MNSLIFFTLVFASLTSCALIPNNRVIVNDDPDDYTLVEGVLYNIVHLKSRMHLHGDGEYVCVKNTTSFWSIRKAIGSLYNIIHLSSGRNLDSDYNKVFTSVPDYGNVLQYWVFSKPKTDTYNIIVMHPITKYRNLDSNGKSVNVNEYDYYDRFQQWSFEPENYNLTALVTEFSYPPDLKDNLSQIEKRLNSYVVEIRKTEFLGEKVSNKVSSSFHMSAFIFGLLRINTGIDFSHGIERQFVSKDEKIYRETISEEVTYKIQEQVIVPPLTSIEFGATIDQITIDIPFNATIRFTGKADRLDEYGNVVTMADVDIDALKCYLQKESYNIINVKTEGNSIIISTNGILKVDGYGLVSTIETKSIFHDTSPGSDDILTQFKPSLYFAVAFLIFKLGLARCALIPNNRVIVNNDDPDDYTLVEGVLYNIVHLKSRMHLHGEGGDVNVKNLNSYWSIRKAYDSLYNIVHLDSGRNLDSNSYKVYTGTPENANQFQHWEFTKLKNDTYNIKHLISQSRNLDSNGNLVYIGNEYNHYNPFQTWSFVPENYNLTALVTKFTYPPRLEDQLSKIEKRLNSYVVEIRKAEFLGEEVSNKVSSSFHMSAFIFGLLGINTGIDYSHGVERQFVSKDEKVYRETISEEVTYKIQEQVIVPPLTSIEFGATIDQITIDIPFNATIRFTGKADRLDEYGNVVTMADVDIDALKCYLQKESYNIINVKTEGNSIIISTNGTLKVDGYGLASTIETRPIFRDVPPDSNDPLTFLPDFGHILKELIPLTPFLLFMGAFYSFNFVRNFFVNQNYVEI</sequence>
<dbReference type="EMBL" id="CAMKVN010002930">
    <property type="protein sequence ID" value="CAI2183101.1"/>
    <property type="molecule type" value="Genomic_DNA"/>
</dbReference>
<dbReference type="Gene3D" id="2.170.15.10">
    <property type="entry name" value="Proaerolysin, chain A, domain 3"/>
    <property type="match status" value="2"/>
</dbReference>
<keyword evidence="2" id="KW-0732">Signal</keyword>
<protein>
    <submittedName>
        <fullName evidence="3">8110_t:CDS:1</fullName>
    </submittedName>
</protein>
<reference evidence="3" key="1">
    <citation type="submission" date="2022-08" db="EMBL/GenBank/DDBJ databases">
        <authorList>
            <person name="Kallberg Y."/>
            <person name="Tangrot J."/>
            <person name="Rosling A."/>
        </authorList>
    </citation>
    <scope>NUCLEOTIDE SEQUENCE</scope>
    <source>
        <strain evidence="3">Wild A</strain>
    </source>
</reference>
<feature type="signal peptide" evidence="2">
    <location>
        <begin position="1"/>
        <end position="17"/>
    </location>
</feature>
<evidence type="ECO:0000313" key="3">
    <source>
        <dbReference type="EMBL" id="CAI2183101.1"/>
    </source>
</evidence>
<evidence type="ECO:0000256" key="2">
    <source>
        <dbReference type="SAM" id="SignalP"/>
    </source>
</evidence>
<keyword evidence="1" id="KW-1133">Transmembrane helix</keyword>
<keyword evidence="1" id="KW-0472">Membrane</keyword>
<dbReference type="OrthoDB" id="10693579at2759"/>
<dbReference type="SUPFAM" id="SSF56973">
    <property type="entry name" value="Aerolisin/ETX pore-forming domain"/>
    <property type="match status" value="2"/>
</dbReference>
<evidence type="ECO:0000313" key="4">
    <source>
        <dbReference type="Proteomes" id="UP001153678"/>
    </source>
</evidence>
<feature type="chain" id="PRO_5040862294" evidence="2">
    <location>
        <begin position="18"/>
        <end position="798"/>
    </location>
</feature>
<dbReference type="Gene3D" id="2.80.10.50">
    <property type="match status" value="1"/>
</dbReference>
<gene>
    <name evidence="3" type="ORF">FWILDA_LOCUS10910</name>
</gene>
<accession>A0A9W4WVY7</accession>
<keyword evidence="4" id="KW-1185">Reference proteome</keyword>
<dbReference type="InterPro" id="IPR035992">
    <property type="entry name" value="Ricin_B-like_lectins"/>
</dbReference>
<organism evidence="3 4">
    <name type="scientific">Funneliformis geosporum</name>
    <dbReference type="NCBI Taxonomy" id="1117311"/>
    <lineage>
        <taxon>Eukaryota</taxon>
        <taxon>Fungi</taxon>
        <taxon>Fungi incertae sedis</taxon>
        <taxon>Mucoromycota</taxon>
        <taxon>Glomeromycotina</taxon>
        <taxon>Glomeromycetes</taxon>
        <taxon>Glomerales</taxon>
        <taxon>Glomeraceae</taxon>
        <taxon>Funneliformis</taxon>
    </lineage>
</organism>